<name>A0A837DV96_9LACO</name>
<gene>
    <name evidence="1" type="ORF">LRN_0286</name>
</gene>
<organism evidence="1 2">
    <name type="scientific">Ligilactobacillus ruminis DPC 6832</name>
    <dbReference type="NCBI Taxonomy" id="1402208"/>
    <lineage>
        <taxon>Bacteria</taxon>
        <taxon>Bacillati</taxon>
        <taxon>Bacillota</taxon>
        <taxon>Bacilli</taxon>
        <taxon>Lactobacillales</taxon>
        <taxon>Lactobacillaceae</taxon>
        <taxon>Ligilactobacillus</taxon>
    </lineage>
</organism>
<dbReference type="Proteomes" id="UP000031011">
    <property type="component" value="Unassembled WGS sequence"/>
</dbReference>
<proteinExistence type="predicted"/>
<reference evidence="1 2" key="1">
    <citation type="journal article" date="2015" name="BMC Microbiol.">
        <title>Lactobacillus ruminis strains cluster according to their mammalian gut source.</title>
        <authorList>
            <person name="O' Donnell M.M."/>
            <person name="Harris H.M."/>
            <person name="Lynch D.B."/>
            <person name="Ross R.P."/>
            <person name="O'Toole P.W."/>
        </authorList>
    </citation>
    <scope>NUCLEOTIDE SEQUENCE [LARGE SCALE GENOMIC DNA]</scope>
    <source>
        <strain evidence="1 2">DPC 6832</strain>
    </source>
</reference>
<evidence type="ECO:0000313" key="1">
    <source>
        <dbReference type="EMBL" id="KIC04340.1"/>
    </source>
</evidence>
<accession>A0A837DV96</accession>
<protein>
    <submittedName>
        <fullName evidence="1">Uncharacterized protein</fullName>
    </submittedName>
</protein>
<dbReference type="EMBL" id="AWYA01000116">
    <property type="protein sequence ID" value="KIC04340.1"/>
    <property type="molecule type" value="Genomic_DNA"/>
</dbReference>
<dbReference type="AlphaFoldDB" id="A0A837DV96"/>
<evidence type="ECO:0000313" key="2">
    <source>
        <dbReference type="Proteomes" id="UP000031011"/>
    </source>
</evidence>
<comment type="caution">
    <text evidence="1">The sequence shown here is derived from an EMBL/GenBank/DDBJ whole genome shotgun (WGS) entry which is preliminary data.</text>
</comment>
<sequence>MAYMDTISSEKYSTELEYLRLSCNVGLHRRDRALAIFAYLQKKIARMNQKKANDYRQGLTFLSTILWRRYDQAQVELNAYKPCITEEEETFYQSWIDEQAI</sequence>